<reference evidence="3" key="1">
    <citation type="journal article" date="2022" name="Int. J. Mol. Sci.">
        <title>Draft Genome of Tanacetum Coccineum: Genomic Comparison of Closely Related Tanacetum-Family Plants.</title>
        <authorList>
            <person name="Yamashiro T."/>
            <person name="Shiraishi A."/>
            <person name="Nakayama K."/>
            <person name="Satake H."/>
        </authorList>
    </citation>
    <scope>NUCLEOTIDE SEQUENCE</scope>
</reference>
<name>A0ABQ5DBD7_9ASTR</name>
<feature type="coiled-coil region" evidence="1">
    <location>
        <begin position="46"/>
        <end position="76"/>
    </location>
</feature>
<feature type="region of interest" description="Disordered" evidence="2">
    <location>
        <begin position="409"/>
        <end position="444"/>
    </location>
</feature>
<evidence type="ECO:0000313" key="3">
    <source>
        <dbReference type="EMBL" id="GJT36172.1"/>
    </source>
</evidence>
<feature type="coiled-coil region" evidence="1">
    <location>
        <begin position="115"/>
        <end position="149"/>
    </location>
</feature>
<proteinExistence type="predicted"/>
<evidence type="ECO:0000256" key="2">
    <source>
        <dbReference type="SAM" id="MobiDB-lite"/>
    </source>
</evidence>
<feature type="region of interest" description="Disordered" evidence="2">
    <location>
        <begin position="1"/>
        <end position="32"/>
    </location>
</feature>
<sequence>MNNTSLMEKVDSNTTPNSSDMYDNEFKDDQNADDHEDDHVVLVDLIANLKLDIDENKKIQKQLRNANTSLAQEFKECKSTIEETNRTLGESNRTRDRCFVALHDKEIELAMYKTFKDHTIENDTLERKLKETQAALAQKEQDIKEGLKLKAYENSVVKEKHDEELVDQAWKKHSHASFLAPTSLDMEVLIKTCLIPLALKTQNDSFIFVHELKQEMHADLKYVESLEKEIDDLEFDKAEFSNMYDLLLQECMSNDVMCSYLHSLSGLNAHIELQCLYLHKVKECECFAQNLSKKPETICKDVYNELSRHFAKLEKHSISLKLALQHCQDQMTQEKVSKVTASNVFQKERGQYHEIQDLKAQLQDKNIAISELKKLIEKMKGSNDMVHNYHLEEAKNNAQLQKNKALNIKPSVQRSARLPNTANGNKQKPRNLNQQPRNWPPSMSICVSNRTVKTVEPPKAFLEKKDAYSHKTTKRYIPVEKKSDSRKNDRHIPIGQKFSSNKSSAMYLKTTPPRSGLTWKSTGRIFT</sequence>
<evidence type="ECO:0000256" key="1">
    <source>
        <dbReference type="SAM" id="Coils"/>
    </source>
</evidence>
<accession>A0ABQ5DBD7</accession>
<comment type="caution">
    <text evidence="3">The sequence shown here is derived from an EMBL/GenBank/DDBJ whole genome shotgun (WGS) entry which is preliminary data.</text>
</comment>
<organism evidence="3 4">
    <name type="scientific">Tanacetum coccineum</name>
    <dbReference type="NCBI Taxonomy" id="301880"/>
    <lineage>
        <taxon>Eukaryota</taxon>
        <taxon>Viridiplantae</taxon>
        <taxon>Streptophyta</taxon>
        <taxon>Embryophyta</taxon>
        <taxon>Tracheophyta</taxon>
        <taxon>Spermatophyta</taxon>
        <taxon>Magnoliopsida</taxon>
        <taxon>eudicotyledons</taxon>
        <taxon>Gunneridae</taxon>
        <taxon>Pentapetalae</taxon>
        <taxon>asterids</taxon>
        <taxon>campanulids</taxon>
        <taxon>Asterales</taxon>
        <taxon>Asteraceae</taxon>
        <taxon>Asteroideae</taxon>
        <taxon>Anthemideae</taxon>
        <taxon>Anthemidinae</taxon>
        <taxon>Tanacetum</taxon>
    </lineage>
</organism>
<dbReference type="EMBL" id="BQNB010015114">
    <property type="protein sequence ID" value="GJT36172.1"/>
    <property type="molecule type" value="Genomic_DNA"/>
</dbReference>
<keyword evidence="1" id="KW-0175">Coiled coil</keyword>
<feature type="compositionally biased region" description="Polar residues" evidence="2">
    <location>
        <begin position="409"/>
        <end position="437"/>
    </location>
</feature>
<feature type="compositionally biased region" description="Polar residues" evidence="2">
    <location>
        <begin position="1"/>
        <end position="21"/>
    </location>
</feature>
<gene>
    <name evidence="3" type="ORF">Tco_0926591</name>
</gene>
<evidence type="ECO:0000313" key="4">
    <source>
        <dbReference type="Proteomes" id="UP001151760"/>
    </source>
</evidence>
<reference evidence="3" key="2">
    <citation type="submission" date="2022-01" db="EMBL/GenBank/DDBJ databases">
        <authorList>
            <person name="Yamashiro T."/>
            <person name="Shiraishi A."/>
            <person name="Satake H."/>
            <person name="Nakayama K."/>
        </authorList>
    </citation>
    <scope>NUCLEOTIDE SEQUENCE</scope>
</reference>
<dbReference type="Proteomes" id="UP001151760">
    <property type="component" value="Unassembled WGS sequence"/>
</dbReference>
<protein>
    <submittedName>
        <fullName evidence="3">Uncharacterized protein</fullName>
    </submittedName>
</protein>
<keyword evidence="4" id="KW-1185">Reference proteome</keyword>